<protein>
    <submittedName>
        <fullName evidence="1">Uncharacterized protein</fullName>
    </submittedName>
</protein>
<organism evidence="1 2">
    <name type="scientific">Azospirillum oryzae</name>
    <dbReference type="NCBI Taxonomy" id="286727"/>
    <lineage>
        <taxon>Bacteria</taxon>
        <taxon>Pseudomonadati</taxon>
        <taxon>Pseudomonadota</taxon>
        <taxon>Alphaproteobacteria</taxon>
        <taxon>Rhodospirillales</taxon>
        <taxon>Azospirillaceae</taxon>
        <taxon>Azospirillum</taxon>
    </lineage>
</organism>
<reference evidence="1 2" key="1">
    <citation type="submission" date="2017-04" db="EMBL/GenBank/DDBJ databases">
        <authorList>
            <person name="Afonso C.L."/>
            <person name="Miller P.J."/>
            <person name="Scott M.A."/>
            <person name="Spackman E."/>
            <person name="Goraichik I."/>
            <person name="Dimitrov K.M."/>
            <person name="Suarez D.L."/>
            <person name="Swayne D.E."/>
        </authorList>
    </citation>
    <scope>NUCLEOTIDE SEQUENCE [LARGE SCALE GENOMIC DNA]</scope>
    <source>
        <strain evidence="1 2">A2P</strain>
    </source>
</reference>
<dbReference type="AlphaFoldDB" id="A0A1X7FP45"/>
<name>A0A1X7FP45_9PROT</name>
<evidence type="ECO:0000313" key="1">
    <source>
        <dbReference type="EMBL" id="SMF55254.1"/>
    </source>
</evidence>
<dbReference type="RefSeq" id="WP_167393287.1">
    <property type="nucleotide sequence ID" value="NZ_FXAK01000006.1"/>
</dbReference>
<sequence>MFMISETETAAVLAAYQRGGEWAAVAELRRLFAGLQDNTTALKAVRMILSRSSAQER</sequence>
<accession>A0A1X7FP45</accession>
<dbReference type="Proteomes" id="UP000192936">
    <property type="component" value="Unassembled WGS sequence"/>
</dbReference>
<dbReference type="EMBL" id="FXAK01000006">
    <property type="protein sequence ID" value="SMF55254.1"/>
    <property type="molecule type" value="Genomic_DNA"/>
</dbReference>
<gene>
    <name evidence="1" type="ORF">SAMN02982917_3058</name>
</gene>
<evidence type="ECO:0000313" key="2">
    <source>
        <dbReference type="Proteomes" id="UP000192936"/>
    </source>
</evidence>
<proteinExistence type="predicted"/>